<dbReference type="InterPro" id="IPR043519">
    <property type="entry name" value="NT_sf"/>
</dbReference>
<gene>
    <name evidence="2" type="ORF">F2Z80_24675</name>
</gene>
<dbReference type="PANTHER" id="PTHR47837:SF1">
    <property type="entry name" value="GTP PYROPHOSPHOKINASE YJBM"/>
    <property type="match status" value="1"/>
</dbReference>
<dbReference type="InterPro" id="IPR007685">
    <property type="entry name" value="RelA_SpoT"/>
</dbReference>
<dbReference type="CDD" id="cd05399">
    <property type="entry name" value="NT_Rel-Spo_like"/>
    <property type="match status" value="1"/>
</dbReference>
<feature type="domain" description="RelA/SpoT" evidence="1">
    <location>
        <begin position="76"/>
        <end position="202"/>
    </location>
</feature>
<evidence type="ECO:0000313" key="3">
    <source>
        <dbReference type="Proteomes" id="UP000326687"/>
    </source>
</evidence>
<dbReference type="SUPFAM" id="SSF81301">
    <property type="entry name" value="Nucleotidyltransferase"/>
    <property type="match status" value="1"/>
</dbReference>
<name>A0A5N3S0Z6_9VIBR</name>
<evidence type="ECO:0000313" key="2">
    <source>
        <dbReference type="EMBL" id="KAB0300279.1"/>
    </source>
</evidence>
<sequence>MVNESYEKTKQHLTFSKKQVEKAGRVIRKNEGDYEHAVEVIQNYRAAHLYPLQIIKNLVWKHVRKLELLETATVVRRLKRLPTIIDKLQRKSLDGKSDNAISLKRMHDIGGCRVIVDTLDDLERLGKSLDSSRTVHDVKVYDYIQQPKATGYRGIHRVYKSYANVEKHEWKGFQIEVQLRTRLQHLWATTVEIVDIIEKETLKTNPQAASSSWKRLFVIMGEFLAVKDGSWEISEQKKQEYKAELTKLNSLLSAYHKLDAFNSAFKMDEIKDKSKSSGYTLLVYDNEAQTGNAFLYSANKKEAALKRYAELEQDNNVNVLLVAGSDLKSIEKAYPNYINDTSEFLAEFSRILLS</sequence>
<accession>A0A5N3S0Z6</accession>
<comment type="caution">
    <text evidence="2">The sequence shown here is derived from an EMBL/GenBank/DDBJ whole genome shotgun (WGS) entry which is preliminary data.</text>
</comment>
<dbReference type="SMART" id="SM00954">
    <property type="entry name" value="RelA_SpoT"/>
    <property type="match status" value="1"/>
</dbReference>
<dbReference type="Proteomes" id="UP000326687">
    <property type="component" value="Unassembled WGS sequence"/>
</dbReference>
<dbReference type="Pfam" id="PF04607">
    <property type="entry name" value="RelA_SpoT"/>
    <property type="match status" value="1"/>
</dbReference>
<proteinExistence type="predicted"/>
<dbReference type="RefSeq" id="WP_150897680.1">
    <property type="nucleotide sequence ID" value="NZ_VXDD01000005.1"/>
</dbReference>
<protein>
    <submittedName>
        <fullName evidence="2">RelA/SpoT domain-containing protein</fullName>
    </submittedName>
</protein>
<dbReference type="AlphaFoldDB" id="A0A5N3S0Z6"/>
<reference evidence="2 3" key="1">
    <citation type="submission" date="2019-09" db="EMBL/GenBank/DDBJ databases">
        <title>Vibrio Fortis S7-72.</title>
        <authorList>
            <person name="Das S.K."/>
        </authorList>
    </citation>
    <scope>NUCLEOTIDE SEQUENCE [LARGE SCALE GENOMIC DNA]</scope>
    <source>
        <strain evidence="2 3">S7-72</strain>
    </source>
</reference>
<dbReference type="GO" id="GO:0015969">
    <property type="term" value="P:guanosine tetraphosphate metabolic process"/>
    <property type="evidence" value="ECO:0007669"/>
    <property type="project" value="InterPro"/>
</dbReference>
<dbReference type="Gene3D" id="3.30.460.10">
    <property type="entry name" value="Beta Polymerase, domain 2"/>
    <property type="match status" value="1"/>
</dbReference>
<evidence type="ECO:0000259" key="1">
    <source>
        <dbReference type="SMART" id="SM00954"/>
    </source>
</evidence>
<dbReference type="PANTHER" id="PTHR47837">
    <property type="entry name" value="GTP PYROPHOSPHOKINASE YJBM"/>
    <property type="match status" value="1"/>
</dbReference>
<organism evidence="2 3">
    <name type="scientific">Vibrio fortis</name>
    <dbReference type="NCBI Taxonomy" id="212667"/>
    <lineage>
        <taxon>Bacteria</taxon>
        <taxon>Pseudomonadati</taxon>
        <taxon>Pseudomonadota</taxon>
        <taxon>Gammaproteobacteria</taxon>
        <taxon>Vibrionales</taxon>
        <taxon>Vibrionaceae</taxon>
        <taxon>Vibrio</taxon>
    </lineage>
</organism>
<dbReference type="InterPro" id="IPR052366">
    <property type="entry name" value="GTP_Pyrophosphokinase"/>
</dbReference>
<dbReference type="EMBL" id="VXDD01000005">
    <property type="protein sequence ID" value="KAB0300279.1"/>
    <property type="molecule type" value="Genomic_DNA"/>
</dbReference>